<dbReference type="eggNOG" id="ENOG5033VH3">
    <property type="taxonomic scope" value="Bacteria"/>
</dbReference>
<evidence type="ECO:0000313" key="1">
    <source>
        <dbReference type="EMBL" id="EDX76312.1"/>
    </source>
</evidence>
<organism evidence="1 2">
    <name type="scientific">Coleofasciculus chthonoplastes PCC 7420</name>
    <dbReference type="NCBI Taxonomy" id="118168"/>
    <lineage>
        <taxon>Bacteria</taxon>
        <taxon>Bacillati</taxon>
        <taxon>Cyanobacteriota</taxon>
        <taxon>Cyanophyceae</taxon>
        <taxon>Coleofasciculales</taxon>
        <taxon>Coleofasciculaceae</taxon>
        <taxon>Coleofasciculus</taxon>
    </lineage>
</organism>
<dbReference type="OrthoDB" id="5917088at2"/>
<accession>B4VNX3</accession>
<keyword evidence="2" id="KW-1185">Reference proteome</keyword>
<dbReference type="EMBL" id="DS989846">
    <property type="protein sequence ID" value="EDX76312.1"/>
    <property type="molecule type" value="Genomic_DNA"/>
</dbReference>
<protein>
    <submittedName>
        <fullName evidence="1">Uncharacterized protein</fullName>
    </submittedName>
</protein>
<dbReference type="HOGENOM" id="CLU_1395500_0_0_3"/>
<gene>
    <name evidence="1" type="ORF">MC7420_4568</name>
</gene>
<reference evidence="1 2" key="1">
    <citation type="submission" date="2008-07" db="EMBL/GenBank/DDBJ databases">
        <authorList>
            <person name="Tandeau de Marsac N."/>
            <person name="Ferriera S."/>
            <person name="Johnson J."/>
            <person name="Kravitz S."/>
            <person name="Beeson K."/>
            <person name="Sutton G."/>
            <person name="Rogers Y.-H."/>
            <person name="Friedman R."/>
            <person name="Frazier M."/>
            <person name="Venter J.C."/>
        </authorList>
    </citation>
    <scope>NUCLEOTIDE SEQUENCE [LARGE SCALE GENOMIC DNA]</scope>
    <source>
        <strain evidence="1 2">PCC 7420</strain>
    </source>
</reference>
<sequence>MQIPPDKNLKERFFNAFASRPRPLASQILRSAVNYDGDRLRELLATNTSTELSVYDLRTEVEGNLWMLAPEAFRYFLPAFLYASLESYPSLSIFVSELVGALTEPSRTDVVEALDRATRLPSGLGLPDDMTELLRKQQLEWFDSGTPLAIFHERFDSLTPAEGGAILDFFVALQEAHGADFPFGELEIAVDRYWVRYRAFMDN</sequence>
<evidence type="ECO:0000313" key="2">
    <source>
        <dbReference type="Proteomes" id="UP000003835"/>
    </source>
</evidence>
<name>B4VNX3_9CYAN</name>
<dbReference type="AlphaFoldDB" id="B4VNX3"/>
<proteinExistence type="predicted"/>
<dbReference type="RefSeq" id="WP_006100046.1">
    <property type="nucleotide sequence ID" value="NZ_DS989846.1"/>
</dbReference>
<dbReference type="STRING" id="118168.MC7420_4568"/>
<dbReference type="Proteomes" id="UP000003835">
    <property type="component" value="Unassembled WGS sequence"/>
</dbReference>